<dbReference type="InterPro" id="IPR031157">
    <property type="entry name" value="G_TR_CS"/>
</dbReference>
<dbReference type="Gene3D" id="2.40.30.10">
    <property type="entry name" value="Translation factors"/>
    <property type="match status" value="1"/>
</dbReference>
<dbReference type="GO" id="GO:0005525">
    <property type="term" value="F:GTP binding"/>
    <property type="evidence" value="ECO:0007669"/>
    <property type="project" value="UniProtKB-KW"/>
</dbReference>
<keyword evidence="1" id="KW-0547">Nucleotide-binding</keyword>
<dbReference type="PRINTS" id="PR00315">
    <property type="entry name" value="ELONGATNFCT"/>
</dbReference>
<name>A0A1G2LCV1_9BACT</name>
<dbReference type="Pfam" id="PF00009">
    <property type="entry name" value="GTP_EFTU"/>
    <property type="match status" value="1"/>
</dbReference>
<dbReference type="SUPFAM" id="SSF54980">
    <property type="entry name" value="EF-G C-terminal domain-like"/>
    <property type="match status" value="2"/>
</dbReference>
<comment type="caution">
    <text evidence="4">The sequence shown here is derived from an EMBL/GenBank/DDBJ whole genome shotgun (WGS) entry which is preliminary data.</text>
</comment>
<dbReference type="InterPro" id="IPR005225">
    <property type="entry name" value="Small_GTP-bd"/>
</dbReference>
<evidence type="ECO:0000259" key="3">
    <source>
        <dbReference type="PROSITE" id="PS51722"/>
    </source>
</evidence>
<dbReference type="Pfam" id="PF03144">
    <property type="entry name" value="GTP_EFTU_D2"/>
    <property type="match status" value="1"/>
</dbReference>
<dbReference type="Gene3D" id="3.30.70.870">
    <property type="entry name" value="Elongation Factor G (Translational Gtpase), domain 3"/>
    <property type="match status" value="1"/>
</dbReference>
<feature type="domain" description="Tr-type G" evidence="3">
    <location>
        <begin position="1"/>
        <end position="205"/>
    </location>
</feature>
<dbReference type="InterPro" id="IPR042116">
    <property type="entry name" value="TypA/BipA_C"/>
</dbReference>
<dbReference type="InterPro" id="IPR004161">
    <property type="entry name" value="EFTu-like_2"/>
</dbReference>
<dbReference type="InterPro" id="IPR027417">
    <property type="entry name" value="P-loop_NTPase"/>
</dbReference>
<sequence length="610" mass="66465">MEIRNIAIIAHVDHGKTTLTDALLRQTGAAGEGVSMDSNALEQERGITIYAKNAAIFYPSTPSIHSGHASRGRAVTKINIVDTPGHADFGSEVERVLRSIDSVLLVVDAQEGPMPQTRFVLKKSLELGLKPIVVINKIDKSAADPARAEEQVLELFLELGASNEQADFPVVYAIGRDGIAKRTLAEDSRDLTPLLDVILEHVRPASAANAEAPLRFQPFNLGYDNFLGRLAVGRIYEGTARSGAPVFVKKPSGETRSGKITNMFTFSGLERVEAAEAPPGDIVLIAGLSDIDIGETVTTNSNAEPLPAIKVDEPTVVLKFFVNNSPLAGREGKFVTSRELAGRLRRELEINVGLRVSFDASDYFEVFGRGELHIAILIENMRREGYELQVSQPQAVIREESGAKLEPFEEVIADVPAEYQGVVIRRLGSRGFVLKDVRAHAEIVQLSFEGPTRGFLGYRGQFVIDTRGEGILAARVLGFRPHAGELHQRATGSMISMATGTAVGYSLWNLQERGTLYVGPGVDVYEGMVIGNTAKGEEMVVNPTKGKQLTNVRAAASDEAINLVPPYELTIERGLEVMAEDEFLEITPAGVRLRKQYLTESERAKARRRS</sequence>
<evidence type="ECO:0000256" key="1">
    <source>
        <dbReference type="ARBA" id="ARBA00023134"/>
    </source>
</evidence>
<dbReference type="NCBIfam" id="TIGR00231">
    <property type="entry name" value="small_GTP"/>
    <property type="match status" value="1"/>
</dbReference>
<proteinExistence type="predicted"/>
<keyword evidence="1" id="KW-0342">GTP-binding</keyword>
<dbReference type="Proteomes" id="UP000176705">
    <property type="component" value="Unassembled WGS sequence"/>
</dbReference>
<dbReference type="SUPFAM" id="SSF50447">
    <property type="entry name" value="Translation proteins"/>
    <property type="match status" value="1"/>
</dbReference>
<dbReference type="GO" id="GO:0005829">
    <property type="term" value="C:cytosol"/>
    <property type="evidence" value="ECO:0007669"/>
    <property type="project" value="TreeGrafter"/>
</dbReference>
<dbReference type="PROSITE" id="PS51722">
    <property type="entry name" value="G_TR_2"/>
    <property type="match status" value="1"/>
</dbReference>
<accession>A0A1G2LCV1</accession>
<dbReference type="InterPro" id="IPR000640">
    <property type="entry name" value="EFG_V-like"/>
</dbReference>
<dbReference type="InterPro" id="IPR047041">
    <property type="entry name" value="BipA_GTP-bd_dom"/>
</dbReference>
<gene>
    <name evidence="4" type="ORF">A3B37_02065</name>
</gene>
<dbReference type="AlphaFoldDB" id="A0A1G2LCV1"/>
<dbReference type="InterPro" id="IPR047042">
    <property type="entry name" value="BipA_II"/>
</dbReference>
<dbReference type="GO" id="GO:1990904">
    <property type="term" value="C:ribonucleoprotein complex"/>
    <property type="evidence" value="ECO:0007669"/>
    <property type="project" value="TreeGrafter"/>
</dbReference>
<dbReference type="EMBL" id="MHQS01000002">
    <property type="protein sequence ID" value="OHA09466.1"/>
    <property type="molecule type" value="Genomic_DNA"/>
</dbReference>
<dbReference type="GO" id="GO:0003924">
    <property type="term" value="F:GTPase activity"/>
    <property type="evidence" value="ECO:0007669"/>
    <property type="project" value="InterPro"/>
</dbReference>
<dbReference type="Gene3D" id="3.30.70.240">
    <property type="match status" value="1"/>
</dbReference>
<dbReference type="Pfam" id="PF00679">
    <property type="entry name" value="EFG_C"/>
    <property type="match status" value="1"/>
</dbReference>
<evidence type="ECO:0000313" key="4">
    <source>
        <dbReference type="EMBL" id="OHA09466.1"/>
    </source>
</evidence>
<organism evidence="4 5">
    <name type="scientific">Candidatus Sungbacteria bacterium RIFCSPLOWO2_01_FULL_59_16</name>
    <dbReference type="NCBI Taxonomy" id="1802280"/>
    <lineage>
        <taxon>Bacteria</taxon>
        <taxon>Candidatus Sungiibacteriota</taxon>
    </lineage>
</organism>
<dbReference type="InterPro" id="IPR009000">
    <property type="entry name" value="Transl_B-barrel_sf"/>
</dbReference>
<dbReference type="InterPro" id="IPR035647">
    <property type="entry name" value="EFG_III/V"/>
</dbReference>
<dbReference type="NCBIfam" id="TIGR01394">
    <property type="entry name" value="TypA_BipA"/>
    <property type="match status" value="1"/>
</dbReference>
<evidence type="ECO:0000313" key="5">
    <source>
        <dbReference type="Proteomes" id="UP000176705"/>
    </source>
</evidence>
<dbReference type="InterPro" id="IPR000795">
    <property type="entry name" value="T_Tr_GTP-bd_dom"/>
</dbReference>
<evidence type="ECO:0000256" key="2">
    <source>
        <dbReference type="ARBA" id="ARBA00035722"/>
    </source>
</evidence>
<dbReference type="PROSITE" id="PS00301">
    <property type="entry name" value="G_TR_1"/>
    <property type="match status" value="1"/>
</dbReference>
<dbReference type="FunFam" id="2.40.50.250:FF:000001">
    <property type="entry name" value="GTP-binding protein TypA"/>
    <property type="match status" value="1"/>
</dbReference>
<dbReference type="STRING" id="1802280.A3B37_02065"/>
<dbReference type="Pfam" id="PF21018">
    <property type="entry name" value="BipA_C"/>
    <property type="match status" value="1"/>
</dbReference>
<dbReference type="Gene3D" id="2.40.50.250">
    <property type="entry name" value="bipa protein"/>
    <property type="match status" value="1"/>
</dbReference>
<dbReference type="SUPFAM" id="SSF52540">
    <property type="entry name" value="P-loop containing nucleoside triphosphate hydrolases"/>
    <property type="match status" value="1"/>
</dbReference>
<dbReference type="FunFam" id="3.30.70.870:FF:000003">
    <property type="entry name" value="GTP-binding protein TypA"/>
    <property type="match status" value="1"/>
</dbReference>
<dbReference type="InterPro" id="IPR048876">
    <property type="entry name" value="BipA_C"/>
</dbReference>
<protein>
    <recommendedName>
        <fullName evidence="2">50S ribosomal subunit assembly factor BipA</fullName>
    </recommendedName>
</protein>
<reference evidence="4 5" key="1">
    <citation type="journal article" date="2016" name="Nat. Commun.">
        <title>Thousands of microbial genomes shed light on interconnected biogeochemical processes in an aquifer system.</title>
        <authorList>
            <person name="Anantharaman K."/>
            <person name="Brown C.T."/>
            <person name="Hug L.A."/>
            <person name="Sharon I."/>
            <person name="Castelle C.J."/>
            <person name="Probst A.J."/>
            <person name="Thomas B.C."/>
            <person name="Singh A."/>
            <person name="Wilkins M.J."/>
            <person name="Karaoz U."/>
            <person name="Brodie E.L."/>
            <person name="Williams K.H."/>
            <person name="Hubbard S.S."/>
            <person name="Banfield J.F."/>
        </authorList>
    </citation>
    <scope>NUCLEOTIDE SEQUENCE [LARGE SCALE GENOMIC DNA]</scope>
</reference>
<dbReference type="CDD" id="cd01891">
    <property type="entry name" value="TypA_BipA"/>
    <property type="match status" value="1"/>
</dbReference>
<dbReference type="GO" id="GO:0003746">
    <property type="term" value="F:translation elongation factor activity"/>
    <property type="evidence" value="ECO:0007669"/>
    <property type="project" value="TreeGrafter"/>
</dbReference>
<dbReference type="PANTHER" id="PTHR42908:SF8">
    <property type="entry name" value="TR-TYPE G DOMAIN-CONTAINING PROTEIN"/>
    <property type="match status" value="1"/>
</dbReference>
<dbReference type="PANTHER" id="PTHR42908">
    <property type="entry name" value="TRANSLATION ELONGATION FACTOR-RELATED"/>
    <property type="match status" value="1"/>
</dbReference>
<dbReference type="InterPro" id="IPR006298">
    <property type="entry name" value="BipA"/>
</dbReference>
<dbReference type="Gene3D" id="3.40.50.300">
    <property type="entry name" value="P-loop containing nucleotide triphosphate hydrolases"/>
    <property type="match status" value="1"/>
</dbReference>
<dbReference type="CDD" id="cd03691">
    <property type="entry name" value="BipA_TypA_II"/>
    <property type="match status" value="1"/>
</dbReference>